<evidence type="ECO:0000256" key="2">
    <source>
        <dbReference type="SAM" id="SignalP"/>
    </source>
</evidence>
<feature type="region of interest" description="Disordered" evidence="1">
    <location>
        <begin position="718"/>
        <end position="770"/>
    </location>
</feature>
<proteinExistence type="predicted"/>
<reference evidence="3 4" key="1">
    <citation type="submission" date="2017-03" db="EMBL/GenBank/DDBJ databases">
        <title>WGS assembly of Porphyra umbilicalis.</title>
        <authorList>
            <person name="Brawley S.H."/>
            <person name="Blouin N.A."/>
            <person name="Ficko-Blean E."/>
            <person name="Wheeler G.L."/>
            <person name="Lohr M."/>
            <person name="Goodson H.V."/>
            <person name="Jenkins J.W."/>
            <person name="Blaby-Haas C.E."/>
            <person name="Helliwell K.E."/>
            <person name="Chan C."/>
            <person name="Marriage T."/>
            <person name="Bhattacharya D."/>
            <person name="Klein A.S."/>
            <person name="Badis Y."/>
            <person name="Brodie J."/>
            <person name="Cao Y."/>
            <person name="Collen J."/>
            <person name="Dittami S.M."/>
            <person name="Gachon C.M."/>
            <person name="Green B.R."/>
            <person name="Karpowicz S."/>
            <person name="Kim J.W."/>
            <person name="Kudahl U."/>
            <person name="Lin S."/>
            <person name="Michel G."/>
            <person name="Mittag M."/>
            <person name="Olson B.J."/>
            <person name="Pangilinan J."/>
            <person name="Peng Y."/>
            <person name="Qiu H."/>
            <person name="Shu S."/>
            <person name="Singer J.T."/>
            <person name="Smith A.G."/>
            <person name="Sprecher B.N."/>
            <person name="Wagner V."/>
            <person name="Wang W."/>
            <person name="Wang Z.-Y."/>
            <person name="Yan J."/>
            <person name="Yarish C."/>
            <person name="Zoeuner-Riek S."/>
            <person name="Zhuang Y."/>
            <person name="Zou Y."/>
            <person name="Lindquist E.A."/>
            <person name="Grimwood J."/>
            <person name="Barry K."/>
            <person name="Rokhsar D.S."/>
            <person name="Schmutz J."/>
            <person name="Stiller J.W."/>
            <person name="Grossman A.R."/>
            <person name="Prochnik S.E."/>
        </authorList>
    </citation>
    <scope>NUCLEOTIDE SEQUENCE [LARGE SCALE GENOMIC DNA]</scope>
    <source>
        <strain evidence="3">4086291</strain>
    </source>
</reference>
<dbReference type="PANTHER" id="PTHR48148:SF3">
    <property type="entry name" value="KERATINOCYTE PROLINE-RICH PROTEIN"/>
    <property type="match status" value="1"/>
</dbReference>
<organism evidence="3 4">
    <name type="scientific">Porphyra umbilicalis</name>
    <name type="common">Purple laver</name>
    <name type="synonym">Red alga</name>
    <dbReference type="NCBI Taxonomy" id="2786"/>
    <lineage>
        <taxon>Eukaryota</taxon>
        <taxon>Rhodophyta</taxon>
        <taxon>Bangiophyceae</taxon>
        <taxon>Bangiales</taxon>
        <taxon>Bangiaceae</taxon>
        <taxon>Porphyra</taxon>
    </lineage>
</organism>
<feature type="signal peptide" evidence="2">
    <location>
        <begin position="1"/>
        <end position="18"/>
    </location>
</feature>
<dbReference type="AlphaFoldDB" id="A0A1X6P8E9"/>
<evidence type="ECO:0000313" key="4">
    <source>
        <dbReference type="Proteomes" id="UP000218209"/>
    </source>
</evidence>
<feature type="compositionally biased region" description="Pro residues" evidence="1">
    <location>
        <begin position="718"/>
        <end position="750"/>
    </location>
</feature>
<feature type="chain" id="PRO_5012575340" evidence="2">
    <location>
        <begin position="19"/>
        <end position="782"/>
    </location>
</feature>
<name>A0A1X6P8E9_PORUM</name>
<dbReference type="Proteomes" id="UP000218209">
    <property type="component" value="Unassembled WGS sequence"/>
</dbReference>
<keyword evidence="2" id="KW-0732">Signal</keyword>
<accession>A0A1X6P8E9</accession>
<gene>
    <name evidence="3" type="ORF">BU14_0161s0009</name>
</gene>
<evidence type="ECO:0000313" key="3">
    <source>
        <dbReference type="EMBL" id="OSX77087.1"/>
    </source>
</evidence>
<sequence length="782" mass="80910">MKLSAAVAAACVASAAWATTTTAHQLPTPHGPVMTARVVLVEDKVFAKRGEAECELAAIDPEVPQPPLPATAKLANEEDLLMASAVIGSVASCELGEAPETPLAAGASATIKVEEGVIMASYGAEMSCELGVVEGEPAPMQHRYARVMVEEGMLMAKAVIVDRFSCELGEADPALNGPPVYVPPPAMPPMQPPSTGQPMPQPVPVPMPAPGVMPARVVLVEDKVFAKRGEAECELAAIDPEVPQPPLPATAKLANEEDLLMASAVIGSVASCELGEAPETPLAAGASATIKVEEGVIMASYGAEMSCELGVVEGEPAPMQHRYARVMVEEGMLMAKAVIVDRFSCELGEADPALNGPPVYVPPPAMPPMQPPSTGQPMPQPVPVPMPAPGVMPARVVLVEDKVFAKRGEAECELAAIDPEVPQPPLPATAKLANEEDLLMASAVIGSVASCELGEAPETPLAAGASATIKVEEGVIMASYGAEMSCELGVVEGEPAPMQHRYARVMVEEGMLMAKAVIVDRFSCELGEADPALNGPPVYVPPPAMPPMQPPSTGQPMPQPVPVPMPAPGVMPARVVLVEDKVFAKRGEAECELAAIDPEVPQPPLPATAKLANEEDLLMASAVIGSVASCELGEAPETPLAAGASATIKVEEGVIMASYGAEMSCELGVVEGEPAPMQHRYARVMVEEGMLMAKAVIVDRFSCELGEADPALNRPVYVPPPTMPVPQQPSPPLQPAPIPQQVPTPPPMQPQVPGGPAGPSPSQPLPVLAPFAPQPALPAVVA</sequence>
<protein>
    <submittedName>
        <fullName evidence="3">Uncharacterized protein</fullName>
    </submittedName>
</protein>
<evidence type="ECO:0000256" key="1">
    <source>
        <dbReference type="SAM" id="MobiDB-lite"/>
    </source>
</evidence>
<dbReference type="EMBL" id="KV918846">
    <property type="protein sequence ID" value="OSX77087.1"/>
    <property type="molecule type" value="Genomic_DNA"/>
</dbReference>
<keyword evidence="4" id="KW-1185">Reference proteome</keyword>
<dbReference type="PANTHER" id="PTHR48148">
    <property type="entry name" value="KERATINOCYTE PROLINE-RICH PROTEIN"/>
    <property type="match status" value="1"/>
</dbReference>